<dbReference type="InterPro" id="IPR000683">
    <property type="entry name" value="Gfo/Idh/MocA-like_OxRdtase_N"/>
</dbReference>
<dbReference type="Gene3D" id="3.40.50.720">
    <property type="entry name" value="NAD(P)-binding Rossmann-like Domain"/>
    <property type="match status" value="1"/>
</dbReference>
<protein>
    <submittedName>
        <fullName evidence="4">Uncharacterized protein</fullName>
    </submittedName>
</protein>
<dbReference type="PANTHER" id="PTHR43818:SF11">
    <property type="entry name" value="BCDNA.GH03377"/>
    <property type="match status" value="1"/>
</dbReference>
<dbReference type="Pfam" id="PF22725">
    <property type="entry name" value="GFO_IDH_MocA_C3"/>
    <property type="match status" value="1"/>
</dbReference>
<proteinExistence type="predicted"/>
<feature type="domain" description="GFO/IDH/MocA-like oxidoreductase" evidence="3">
    <location>
        <begin position="156"/>
        <end position="282"/>
    </location>
</feature>
<dbReference type="GO" id="GO:0000166">
    <property type="term" value="F:nucleotide binding"/>
    <property type="evidence" value="ECO:0007669"/>
    <property type="project" value="InterPro"/>
</dbReference>
<name>A0A644TVQ1_9ZZZZ</name>
<sequence>MQEKANGQFYAPKGKAAPVCAKGEFKVGVIGLEHGHIYGMCNGLSEAGAEILSVWDPDPAKVEAFVKAFPGSRPASSEKEVLEAGDLHMIAGAPIPCERGALGLKVMAQGKDYFCDKPPLTTLEDVAACRKAVAETGRKFAVYYSERLHVEAAVYAEKLVAEGAIGKVIQIIGTGPHRISLPTRPEWFFDRKKYGGILVDLGCHHIEQILFFAGAKNARITSSRVTSYKYTQYPDFEDFGDASLVTDNGVSAYMTVHWFTPDGLGAWGDGRTFIQGTEGYLELRKYIDVAADPEGDHVILVNNEGEYHYKVAGTVGFPFFGRLVRDCLDRSETSMSQEIVFNAIELAIKAQEQAWARN</sequence>
<organism evidence="4">
    <name type="scientific">bioreactor metagenome</name>
    <dbReference type="NCBI Taxonomy" id="1076179"/>
    <lineage>
        <taxon>unclassified sequences</taxon>
        <taxon>metagenomes</taxon>
        <taxon>ecological metagenomes</taxon>
    </lineage>
</organism>
<dbReference type="GO" id="GO:0016491">
    <property type="term" value="F:oxidoreductase activity"/>
    <property type="evidence" value="ECO:0007669"/>
    <property type="project" value="UniProtKB-KW"/>
</dbReference>
<dbReference type="SUPFAM" id="SSF51735">
    <property type="entry name" value="NAD(P)-binding Rossmann-fold domains"/>
    <property type="match status" value="1"/>
</dbReference>
<feature type="domain" description="Gfo/Idh/MocA-like oxidoreductase N-terminal" evidence="2">
    <location>
        <begin position="25"/>
        <end position="144"/>
    </location>
</feature>
<dbReference type="AlphaFoldDB" id="A0A644TVQ1"/>
<dbReference type="SUPFAM" id="SSF55347">
    <property type="entry name" value="Glyceraldehyde-3-phosphate dehydrogenase-like, C-terminal domain"/>
    <property type="match status" value="1"/>
</dbReference>
<evidence type="ECO:0000256" key="1">
    <source>
        <dbReference type="ARBA" id="ARBA00023002"/>
    </source>
</evidence>
<dbReference type="InterPro" id="IPR050463">
    <property type="entry name" value="Gfo/Idh/MocA_oxidrdct_glycsds"/>
</dbReference>
<keyword evidence="1" id="KW-0560">Oxidoreductase</keyword>
<accession>A0A644TVQ1</accession>
<dbReference type="Pfam" id="PF01408">
    <property type="entry name" value="GFO_IDH_MocA"/>
    <property type="match status" value="1"/>
</dbReference>
<reference evidence="4" key="1">
    <citation type="submission" date="2019-08" db="EMBL/GenBank/DDBJ databases">
        <authorList>
            <person name="Kucharzyk K."/>
            <person name="Murdoch R.W."/>
            <person name="Higgins S."/>
            <person name="Loffler F."/>
        </authorList>
    </citation>
    <scope>NUCLEOTIDE SEQUENCE</scope>
</reference>
<evidence type="ECO:0000313" key="4">
    <source>
        <dbReference type="EMBL" id="MPL70547.1"/>
    </source>
</evidence>
<evidence type="ECO:0000259" key="3">
    <source>
        <dbReference type="Pfam" id="PF22725"/>
    </source>
</evidence>
<gene>
    <name evidence="4" type="ORF">SDC9_16304</name>
</gene>
<dbReference type="PANTHER" id="PTHR43818">
    <property type="entry name" value="BCDNA.GH03377"/>
    <property type="match status" value="1"/>
</dbReference>
<dbReference type="InterPro" id="IPR055170">
    <property type="entry name" value="GFO_IDH_MocA-like_dom"/>
</dbReference>
<evidence type="ECO:0000259" key="2">
    <source>
        <dbReference type="Pfam" id="PF01408"/>
    </source>
</evidence>
<dbReference type="InterPro" id="IPR036291">
    <property type="entry name" value="NAD(P)-bd_dom_sf"/>
</dbReference>
<dbReference type="EMBL" id="VSSQ01000053">
    <property type="protein sequence ID" value="MPL70547.1"/>
    <property type="molecule type" value="Genomic_DNA"/>
</dbReference>
<dbReference type="Gene3D" id="3.30.360.10">
    <property type="entry name" value="Dihydrodipicolinate Reductase, domain 2"/>
    <property type="match status" value="1"/>
</dbReference>
<comment type="caution">
    <text evidence="4">The sequence shown here is derived from an EMBL/GenBank/DDBJ whole genome shotgun (WGS) entry which is preliminary data.</text>
</comment>